<proteinExistence type="predicted"/>
<dbReference type="Proteomes" id="UP000054279">
    <property type="component" value="Unassembled WGS sequence"/>
</dbReference>
<evidence type="ECO:0000313" key="2">
    <source>
        <dbReference type="Proteomes" id="UP000054279"/>
    </source>
</evidence>
<dbReference type="HOGENOM" id="CLU_051549_0_0_1"/>
<reference evidence="1 2" key="1">
    <citation type="submission" date="2014-06" db="EMBL/GenBank/DDBJ databases">
        <title>Evolutionary Origins and Diversification of the Mycorrhizal Mutualists.</title>
        <authorList>
            <consortium name="DOE Joint Genome Institute"/>
            <consortium name="Mycorrhizal Genomics Consortium"/>
            <person name="Kohler A."/>
            <person name="Kuo A."/>
            <person name="Nagy L.G."/>
            <person name="Floudas D."/>
            <person name="Copeland A."/>
            <person name="Barry K.W."/>
            <person name="Cichocki N."/>
            <person name="Veneault-Fourrey C."/>
            <person name="LaButti K."/>
            <person name="Lindquist E.A."/>
            <person name="Lipzen A."/>
            <person name="Lundell T."/>
            <person name="Morin E."/>
            <person name="Murat C."/>
            <person name="Riley R."/>
            <person name="Ohm R."/>
            <person name="Sun H."/>
            <person name="Tunlid A."/>
            <person name="Henrissat B."/>
            <person name="Grigoriev I.V."/>
            <person name="Hibbett D.S."/>
            <person name="Martin F."/>
        </authorList>
    </citation>
    <scope>NUCLEOTIDE SEQUENCE [LARGE SCALE GENOMIC DNA]</scope>
    <source>
        <strain evidence="1 2">SS14</strain>
    </source>
</reference>
<feature type="non-terminal residue" evidence="1">
    <location>
        <position position="1"/>
    </location>
</feature>
<sequence>RGHSLLIDEINLEERGRYFSEPNSILGLCREHCSVVDSCVMSVEAVQEVSTALEENRCHLGKEATVCAVGAFGAVDYYISPLIVSPTCKTETAEGSVEWLCLILTLWKESPNGASKHGPIWSIASDGNATRRKAFHSILLNQKLPLTSPLWDELGHLHLMNLWTGEDYVTMDFNPKHIFKSKL</sequence>
<gene>
    <name evidence="1" type="ORF">M422DRAFT_176802</name>
</gene>
<dbReference type="AlphaFoldDB" id="A0A0C9U5Q6"/>
<organism evidence="1 2">
    <name type="scientific">Sphaerobolus stellatus (strain SS14)</name>
    <dbReference type="NCBI Taxonomy" id="990650"/>
    <lineage>
        <taxon>Eukaryota</taxon>
        <taxon>Fungi</taxon>
        <taxon>Dikarya</taxon>
        <taxon>Basidiomycota</taxon>
        <taxon>Agaricomycotina</taxon>
        <taxon>Agaricomycetes</taxon>
        <taxon>Phallomycetidae</taxon>
        <taxon>Geastrales</taxon>
        <taxon>Sphaerobolaceae</taxon>
        <taxon>Sphaerobolus</taxon>
    </lineage>
</organism>
<accession>A0A0C9U5Q6</accession>
<dbReference type="EMBL" id="KN837161">
    <property type="protein sequence ID" value="KIJ38313.1"/>
    <property type="molecule type" value="Genomic_DNA"/>
</dbReference>
<name>A0A0C9U5Q6_SPHS4</name>
<protein>
    <submittedName>
        <fullName evidence="1">Uncharacterized protein</fullName>
    </submittedName>
</protein>
<dbReference type="OrthoDB" id="3048541at2759"/>
<evidence type="ECO:0000313" key="1">
    <source>
        <dbReference type="EMBL" id="KIJ38313.1"/>
    </source>
</evidence>
<keyword evidence="2" id="KW-1185">Reference proteome</keyword>